<feature type="region of interest" description="Disordered" evidence="1">
    <location>
        <begin position="112"/>
        <end position="134"/>
    </location>
</feature>
<feature type="compositionally biased region" description="Low complexity" evidence="1">
    <location>
        <begin position="121"/>
        <end position="134"/>
    </location>
</feature>
<proteinExistence type="predicted"/>
<gene>
    <name evidence="2" type="ORF">JCM19240_2349</name>
</gene>
<evidence type="ECO:0000313" key="2">
    <source>
        <dbReference type="EMBL" id="GAL33653.1"/>
    </source>
</evidence>
<keyword evidence="3" id="KW-1185">Reference proteome</keyword>
<dbReference type="Pfam" id="PF19268">
    <property type="entry name" value="CIS_TMP"/>
    <property type="match status" value="1"/>
</dbReference>
<protein>
    <submittedName>
        <fullName evidence="2">Uncharacterized protein</fullName>
    </submittedName>
</protein>
<reference evidence="2 3" key="1">
    <citation type="submission" date="2014-09" db="EMBL/GenBank/DDBJ databases">
        <title>Vibrio maritimus JCM 19240. (C210) whole genome shotgun sequence.</title>
        <authorList>
            <person name="Sawabe T."/>
            <person name="Meirelles P."/>
            <person name="Nakanishi M."/>
            <person name="Sayaka M."/>
            <person name="Hattori M."/>
            <person name="Ohkuma M."/>
        </authorList>
    </citation>
    <scope>NUCLEOTIDE SEQUENCE [LARGE SCALE GENOMIC DNA]</scope>
    <source>
        <strain evidence="2 3">JCM 19240</strain>
    </source>
</reference>
<name>A0A090T394_9VIBR</name>
<reference evidence="2 3" key="2">
    <citation type="submission" date="2014-09" db="EMBL/GenBank/DDBJ databases">
        <authorList>
            <consortium name="NBRP consortium"/>
            <person name="Sawabe T."/>
            <person name="Meirelles P."/>
            <person name="Nakanishi M."/>
            <person name="Sayaka M."/>
            <person name="Hattori M."/>
            <person name="Ohkuma M."/>
        </authorList>
    </citation>
    <scope>NUCLEOTIDE SEQUENCE [LARGE SCALE GENOMIC DNA]</scope>
    <source>
        <strain evidence="2 3">JCM 19240</strain>
    </source>
</reference>
<dbReference type="EMBL" id="BBMT01000003">
    <property type="protein sequence ID" value="GAL33653.1"/>
    <property type="molecule type" value="Genomic_DNA"/>
</dbReference>
<dbReference type="AlphaFoldDB" id="A0A090T394"/>
<organism evidence="2 3">
    <name type="scientific">Vibrio maritimus</name>
    <dbReference type="NCBI Taxonomy" id="990268"/>
    <lineage>
        <taxon>Bacteria</taxon>
        <taxon>Pseudomonadati</taxon>
        <taxon>Pseudomonadota</taxon>
        <taxon>Gammaproteobacteria</taxon>
        <taxon>Vibrionales</taxon>
        <taxon>Vibrionaceae</taxon>
        <taxon>Vibrio</taxon>
    </lineage>
</organism>
<evidence type="ECO:0000256" key="1">
    <source>
        <dbReference type="SAM" id="MobiDB-lite"/>
    </source>
</evidence>
<comment type="caution">
    <text evidence="2">The sequence shown here is derived from an EMBL/GenBank/DDBJ whole genome shotgun (WGS) entry which is preliminary data.</text>
</comment>
<dbReference type="InterPro" id="IPR045538">
    <property type="entry name" value="CIS_TMP"/>
</dbReference>
<accession>A0A090T394</accession>
<dbReference type="OrthoDB" id="499748at2"/>
<sequence>MMNNKTLRLDPNAQHHSIHHVSLEVDFDRSELAEQFAAEICPKLVAEILPSVEEKLNAFIPADMVIKIDNLSVDLGTIQLNSKDNVGLYSALKDQLTWQIYDELSRKLSSLNSDNRRTRSETSNSASANSTSPISTEPLTSFEWQQAWHFLNTGLLDWPFQHTRRWQDSGVERVLLENAQRLSQALSQSNRPNKVLRRMTQQLSSATLTALLPALNQVQRRALMAMLLQRQHLEPELQSVLRHNWQTQIVDAIQARRLDPIMAFWDPLLSRYHLAVVEALYQQAHNASLPVLLVASLSVQQRLALLHRLEPLEYPFLHQLLSAPELWLQSEQQPPYRETSSSSEVPALLWQFTFHFVLVERGSRFNKQQYMLGLVGHMAAERNLDIQTLIAELRHHLSSTHVDGSLRQQMLLMLDEFALDDETYSVNRKEPTDNVVTADLIHRLKSMGSSSSMLPLLEKILNDESSSKALYRQFNVDVDLQQALWSSLPNQWIERLIEVFNHVQRDVIEVLPIASPAAIRESKSSLKHKWDALTKQKSKTQTFHHRLLIALKSGNENSLKQAWPDNPDTLKSLLLWSGQLAAVRRHWVDNYSNTTLLTFTEVIEPAALPIVSQIFSEQETIRRSLHELTPPAPIDANTLRDSLWEFTFSYLLVERGSEFNNLSYLQSLTEQMAARRNVEHEVLVTSLLTLFSASSSSGANHVLTKALLTISSQFNQPSPLGVKSKTNELAALSELNTHALQLWLEVTKQFTHFSPQFWVALLNGEPKVIQSFVEQTHIKSNSENGQSQRLISALMATPTVQQRWLVKMSDQDLLNLLAWLSPKQQAIQPLLSLVLTLQAHKAELRSLGVSVGLIDTKVLIWQPLLSLPSNFRGQQAILESALHTLISSIAKRSLKHESDIADKLLSLDGFSEKQHRHTWLSKSLNWHSSKRLSTMSLSSG</sequence>
<evidence type="ECO:0000313" key="3">
    <source>
        <dbReference type="Proteomes" id="UP000029224"/>
    </source>
</evidence>
<dbReference type="Proteomes" id="UP000029224">
    <property type="component" value="Unassembled WGS sequence"/>
</dbReference>